<feature type="domain" description="Rhodopsin" evidence="8">
    <location>
        <begin position="34"/>
        <end position="275"/>
    </location>
</feature>
<feature type="compositionally biased region" description="Low complexity" evidence="6">
    <location>
        <begin position="346"/>
        <end position="358"/>
    </location>
</feature>
<feature type="compositionally biased region" description="Basic and acidic residues" evidence="6">
    <location>
        <begin position="376"/>
        <end position="402"/>
    </location>
</feature>
<sequence length="409" mass="45107">MADETTVDLNEYNGGSLVVACTALLIMTWFAVGLRSYTRLFLMKSYQADDWLMLIAQLIFTVTCAFVLEGVRRGLGKHNAAVADEDDRVAALMWQALTIAIYILDMMFIKLSIGVFLLRMATRGRYIWVIRASVVIVALWSLGIFIWDVFQCTPVAKQWDFRITTGHCAGPNEIISAAYALSVMTVLSDWFFALIPIPMLWGVKMTKQAKATVIVILGLGVFASIATLVRLKFLSGLEMSDDLLFSVTDATIWSLVEPGVAIIASSLATIRPLLRALKIRGFLSTDKYPGSGISGTARYAHGSRNTRGSMPGYGPHDLSLHSVPNKNDTYPGHVSISIDESHGQIQKSSQDSGDASSDAKSETFIMTDTSHSPMSRSHDPRRTDRPMDKPGDLESHGREYQLRKGWGVE</sequence>
<comment type="similarity">
    <text evidence="5">Belongs to the SAT4 family.</text>
</comment>
<dbReference type="HOGENOM" id="CLU_028200_3_4_1"/>
<dbReference type="InterPro" id="IPR052337">
    <property type="entry name" value="SAT4-like"/>
</dbReference>
<feature type="transmembrane region" description="Helical" evidence="7">
    <location>
        <begin position="91"/>
        <end position="116"/>
    </location>
</feature>
<dbReference type="RefSeq" id="XP_040675663.1">
    <property type="nucleotide sequence ID" value="XM_040826301.1"/>
</dbReference>
<evidence type="ECO:0000256" key="4">
    <source>
        <dbReference type="ARBA" id="ARBA00023136"/>
    </source>
</evidence>
<evidence type="ECO:0000313" key="10">
    <source>
        <dbReference type="Proteomes" id="UP000030816"/>
    </source>
</evidence>
<dbReference type="PANTHER" id="PTHR33048:SF96">
    <property type="entry name" value="INTEGRAL MEMBRANE PROTEIN"/>
    <property type="match status" value="1"/>
</dbReference>
<name>A0A0B2WM74_METAS</name>
<feature type="transmembrane region" description="Helical" evidence="7">
    <location>
        <begin position="179"/>
        <end position="201"/>
    </location>
</feature>
<dbReference type="PANTHER" id="PTHR33048">
    <property type="entry name" value="PTH11-LIKE INTEGRAL MEMBRANE PROTEIN (AFU_ORTHOLOGUE AFUA_5G11245)"/>
    <property type="match status" value="1"/>
</dbReference>
<feature type="region of interest" description="Disordered" evidence="6">
    <location>
        <begin position="294"/>
        <end position="409"/>
    </location>
</feature>
<keyword evidence="3 7" id="KW-1133">Transmembrane helix</keyword>
<reference evidence="9 10" key="1">
    <citation type="journal article" date="2014" name="Proc. Natl. Acad. Sci. U.S.A.">
        <title>Trajectory and genomic determinants of fungal-pathogen speciation and host adaptation.</title>
        <authorList>
            <person name="Hu X."/>
            <person name="Xiao G."/>
            <person name="Zheng P."/>
            <person name="Shang Y."/>
            <person name="Su Y."/>
            <person name="Zhang X."/>
            <person name="Liu X."/>
            <person name="Zhan S."/>
            <person name="St Leger R.J."/>
            <person name="Wang C."/>
        </authorList>
    </citation>
    <scope>NUCLEOTIDE SEQUENCE [LARGE SCALE GENOMIC DNA]</scope>
    <source>
        <strain evidence="9 10">ARSEF 1941</strain>
    </source>
</reference>
<feature type="transmembrane region" description="Helical" evidence="7">
    <location>
        <begin position="213"/>
        <end position="231"/>
    </location>
</feature>
<comment type="subcellular location">
    <subcellularLocation>
        <location evidence="1">Membrane</location>
        <topology evidence="1">Multi-pass membrane protein</topology>
    </subcellularLocation>
</comment>
<feature type="transmembrane region" description="Helical" evidence="7">
    <location>
        <begin position="52"/>
        <end position="71"/>
    </location>
</feature>
<dbReference type="STRING" id="1081103.A0A0B2WM74"/>
<feature type="transmembrane region" description="Helical" evidence="7">
    <location>
        <begin position="12"/>
        <end position="32"/>
    </location>
</feature>
<comment type="caution">
    <text evidence="9">The sequence shown here is derived from an EMBL/GenBank/DDBJ whole genome shotgun (WGS) entry which is preliminary data.</text>
</comment>
<dbReference type="EMBL" id="AZHE01000032">
    <property type="protein sequence ID" value="KHN94597.1"/>
    <property type="molecule type" value="Genomic_DNA"/>
</dbReference>
<dbReference type="Pfam" id="PF20684">
    <property type="entry name" value="Fung_rhodopsin"/>
    <property type="match status" value="1"/>
</dbReference>
<evidence type="ECO:0000256" key="2">
    <source>
        <dbReference type="ARBA" id="ARBA00022692"/>
    </source>
</evidence>
<evidence type="ECO:0000256" key="1">
    <source>
        <dbReference type="ARBA" id="ARBA00004141"/>
    </source>
</evidence>
<protein>
    <submittedName>
        <fullName evidence="9">Integral membrane family protein</fullName>
    </submittedName>
</protein>
<evidence type="ECO:0000259" key="8">
    <source>
        <dbReference type="Pfam" id="PF20684"/>
    </source>
</evidence>
<gene>
    <name evidence="9" type="ORF">MAM_07503</name>
</gene>
<accession>A0A0B2WM74</accession>
<evidence type="ECO:0000313" key="9">
    <source>
        <dbReference type="EMBL" id="KHN94597.1"/>
    </source>
</evidence>
<keyword evidence="10" id="KW-1185">Reference proteome</keyword>
<dbReference type="AlphaFoldDB" id="A0A0B2WM74"/>
<keyword evidence="2 7" id="KW-0812">Transmembrane</keyword>
<proteinExistence type="inferred from homology"/>
<dbReference type="OrthoDB" id="4682787at2759"/>
<dbReference type="GeneID" id="63741958"/>
<evidence type="ECO:0000256" key="6">
    <source>
        <dbReference type="SAM" id="MobiDB-lite"/>
    </source>
</evidence>
<keyword evidence="4 7" id="KW-0472">Membrane</keyword>
<organism evidence="9 10">
    <name type="scientific">Metarhizium album (strain ARSEF 1941)</name>
    <dbReference type="NCBI Taxonomy" id="1081103"/>
    <lineage>
        <taxon>Eukaryota</taxon>
        <taxon>Fungi</taxon>
        <taxon>Dikarya</taxon>
        <taxon>Ascomycota</taxon>
        <taxon>Pezizomycotina</taxon>
        <taxon>Sordariomycetes</taxon>
        <taxon>Hypocreomycetidae</taxon>
        <taxon>Hypocreales</taxon>
        <taxon>Clavicipitaceae</taxon>
        <taxon>Metarhizium</taxon>
    </lineage>
</organism>
<evidence type="ECO:0000256" key="5">
    <source>
        <dbReference type="ARBA" id="ARBA00038359"/>
    </source>
</evidence>
<dbReference type="Proteomes" id="UP000030816">
    <property type="component" value="Unassembled WGS sequence"/>
</dbReference>
<evidence type="ECO:0000256" key="7">
    <source>
        <dbReference type="SAM" id="Phobius"/>
    </source>
</evidence>
<dbReference type="GO" id="GO:0016020">
    <property type="term" value="C:membrane"/>
    <property type="evidence" value="ECO:0007669"/>
    <property type="project" value="UniProtKB-SubCell"/>
</dbReference>
<feature type="transmembrane region" description="Helical" evidence="7">
    <location>
        <begin position="251"/>
        <end position="270"/>
    </location>
</feature>
<feature type="compositionally biased region" description="Polar residues" evidence="6">
    <location>
        <begin position="364"/>
        <end position="375"/>
    </location>
</feature>
<feature type="transmembrane region" description="Helical" evidence="7">
    <location>
        <begin position="128"/>
        <end position="147"/>
    </location>
</feature>
<evidence type="ECO:0000256" key="3">
    <source>
        <dbReference type="ARBA" id="ARBA00022989"/>
    </source>
</evidence>
<dbReference type="InterPro" id="IPR049326">
    <property type="entry name" value="Rhodopsin_dom_fungi"/>
</dbReference>